<dbReference type="GO" id="GO:0008061">
    <property type="term" value="F:chitin binding"/>
    <property type="evidence" value="ECO:0007669"/>
    <property type="project" value="InterPro"/>
</dbReference>
<dbReference type="InterPro" id="IPR006150">
    <property type="entry name" value="Cys_repeat_1"/>
</dbReference>
<dbReference type="InterPro" id="IPR036508">
    <property type="entry name" value="Chitin-bd_dom_sf"/>
</dbReference>
<evidence type="ECO:0000256" key="1">
    <source>
        <dbReference type="SAM" id="SignalP"/>
    </source>
</evidence>
<dbReference type="PANTHER" id="PTHR34150">
    <property type="entry name" value="PROTEIN CBG08832-RELATED"/>
    <property type="match status" value="1"/>
</dbReference>
<reference evidence="2" key="1">
    <citation type="submission" date="2023-07" db="EMBL/GenBank/DDBJ databases">
        <authorList>
            <consortium name="CYATHOMIX"/>
        </authorList>
    </citation>
    <scope>NUCLEOTIDE SEQUENCE</scope>
    <source>
        <strain evidence="2">N/A</strain>
    </source>
</reference>
<dbReference type="EMBL" id="CATQJL010000326">
    <property type="protein sequence ID" value="CAJ0609653.1"/>
    <property type="molecule type" value="Genomic_DNA"/>
</dbReference>
<sequence length="446" mass="47656">MIWLYLLFLLHVVGAESLAGRMCMTVELYRTAPNSSQFYECAPFAKEEVIEYKLADKYLGVWNLRDCPENFDFNVEKQKCVERKTMRRQQAACAKNPTSSGCQAPCTGAVSTPTIGSPCDWKGAILHPDPQSKAYFIQCSPHTSGASCGEWTRIACAPKTAFSRSSGICVSIIVQTTACDAQQDPVCSCARNTGATRCPGTSICNKNVCCQPREVPNAFIQHEAPYSLVPGTGCCPATVREQPAVQIALCPGSFSPPLGACGSCPSGTSCNMAINACCPSSTKLSVDLINDVVMLCPSGVPPLQPCARGCPPNHGCFQGACCPMNCPVGQTPLGFCSSGVCPLGAACYQPGGSCCQEVVKLPVCANGQQSQRRCSIDPECGPRMECSNGGCCPMPFCPTGIQVKGEERSRGSKRSELCQSYFPRSRVFAGLKAEFNVKEIGRIEER</sequence>
<feature type="chain" id="PRO_5041390237" description="Chitin-binding type-2 domain-containing protein" evidence="1">
    <location>
        <begin position="16"/>
        <end position="446"/>
    </location>
</feature>
<dbReference type="SUPFAM" id="SSF57625">
    <property type="entry name" value="Invertebrate chitin-binding proteins"/>
    <property type="match status" value="1"/>
</dbReference>
<evidence type="ECO:0000313" key="2">
    <source>
        <dbReference type="EMBL" id="CAJ0609653.1"/>
    </source>
</evidence>
<protein>
    <recommendedName>
        <fullName evidence="4">Chitin-binding type-2 domain-containing protein</fullName>
    </recommendedName>
</protein>
<dbReference type="PANTHER" id="PTHR34150:SF4">
    <property type="entry name" value="CHITIN BINDING DOMAIN (CHTBD2) CONTAINING"/>
    <property type="match status" value="1"/>
</dbReference>
<feature type="signal peptide" evidence="1">
    <location>
        <begin position="1"/>
        <end position="15"/>
    </location>
</feature>
<dbReference type="AlphaFoldDB" id="A0AA36HGS3"/>
<evidence type="ECO:0008006" key="4">
    <source>
        <dbReference type="Google" id="ProtNLM"/>
    </source>
</evidence>
<keyword evidence="1" id="KW-0732">Signal</keyword>
<keyword evidence="3" id="KW-1185">Reference proteome</keyword>
<dbReference type="Proteomes" id="UP001176961">
    <property type="component" value="Unassembled WGS sequence"/>
</dbReference>
<comment type="caution">
    <text evidence="2">The sequence shown here is derived from an EMBL/GenBank/DDBJ whole genome shotgun (WGS) entry which is preliminary data.</text>
</comment>
<accession>A0AA36HGS3</accession>
<gene>
    <name evidence="2" type="ORF">CYNAS_LOCUS21636</name>
</gene>
<proteinExistence type="predicted"/>
<evidence type="ECO:0000313" key="3">
    <source>
        <dbReference type="Proteomes" id="UP001176961"/>
    </source>
</evidence>
<dbReference type="SMART" id="SM00289">
    <property type="entry name" value="WR1"/>
    <property type="match status" value="5"/>
</dbReference>
<name>A0AA36HGS3_CYLNA</name>
<organism evidence="2 3">
    <name type="scientific">Cylicocyclus nassatus</name>
    <name type="common">Nematode worm</name>
    <dbReference type="NCBI Taxonomy" id="53992"/>
    <lineage>
        <taxon>Eukaryota</taxon>
        <taxon>Metazoa</taxon>
        <taxon>Ecdysozoa</taxon>
        <taxon>Nematoda</taxon>
        <taxon>Chromadorea</taxon>
        <taxon>Rhabditida</taxon>
        <taxon>Rhabditina</taxon>
        <taxon>Rhabditomorpha</taxon>
        <taxon>Strongyloidea</taxon>
        <taxon>Strongylidae</taxon>
        <taxon>Cylicocyclus</taxon>
    </lineage>
</organism>